<reference evidence="6" key="1">
    <citation type="submission" date="2016-06" db="EMBL/GenBank/DDBJ databases">
        <title>Parallel loss of symbiosis genes in relatives of nitrogen-fixing non-legume Parasponia.</title>
        <authorList>
            <person name="Van Velzen R."/>
            <person name="Holmer R."/>
            <person name="Bu F."/>
            <person name="Rutten L."/>
            <person name="Van Zeijl A."/>
            <person name="Liu W."/>
            <person name="Santuari L."/>
            <person name="Cao Q."/>
            <person name="Sharma T."/>
            <person name="Shen D."/>
            <person name="Roswanjaya Y."/>
            <person name="Wardhani T."/>
            <person name="Kalhor M.S."/>
            <person name="Jansen J."/>
            <person name="Van den Hoogen J."/>
            <person name="Gungor B."/>
            <person name="Hartog M."/>
            <person name="Hontelez J."/>
            <person name="Verver J."/>
            <person name="Yang W.-C."/>
            <person name="Schijlen E."/>
            <person name="Repin R."/>
            <person name="Schilthuizen M."/>
            <person name="Schranz E."/>
            <person name="Heidstra R."/>
            <person name="Miyata K."/>
            <person name="Fedorova E."/>
            <person name="Kohlen W."/>
            <person name="Bisseling T."/>
            <person name="Smit S."/>
            <person name="Geurts R."/>
        </authorList>
    </citation>
    <scope>NUCLEOTIDE SEQUENCE [LARGE SCALE GENOMIC DNA]</scope>
    <source>
        <strain evidence="6">cv. RG33-2</strain>
    </source>
</reference>
<name>A0A2P5ET60_TREOI</name>
<keyword evidence="3" id="KW-0539">Nucleus</keyword>
<evidence type="ECO:0000256" key="4">
    <source>
        <dbReference type="SAM" id="MobiDB-lite"/>
    </source>
</evidence>
<dbReference type="GO" id="GO:0005634">
    <property type="term" value="C:nucleus"/>
    <property type="evidence" value="ECO:0007669"/>
    <property type="project" value="UniProtKB-SubCell"/>
</dbReference>
<dbReference type="Proteomes" id="UP000237000">
    <property type="component" value="Unassembled WGS sequence"/>
</dbReference>
<dbReference type="AlphaFoldDB" id="A0A2P5ET60"/>
<feature type="compositionally biased region" description="Polar residues" evidence="4">
    <location>
        <begin position="120"/>
        <end position="134"/>
    </location>
</feature>
<feature type="region of interest" description="Disordered" evidence="4">
    <location>
        <begin position="33"/>
        <end position="134"/>
    </location>
</feature>
<comment type="caution">
    <text evidence="5">The sequence shown here is derived from an EMBL/GenBank/DDBJ whole genome shotgun (WGS) entry which is preliminary data.</text>
</comment>
<feature type="compositionally biased region" description="Basic and acidic residues" evidence="4">
    <location>
        <begin position="33"/>
        <end position="56"/>
    </location>
</feature>
<proteinExistence type="inferred from homology"/>
<comment type="subcellular location">
    <subcellularLocation>
        <location evidence="1">Nucleus</location>
    </subcellularLocation>
</comment>
<evidence type="ECO:0000256" key="1">
    <source>
        <dbReference type="ARBA" id="ARBA00004123"/>
    </source>
</evidence>
<dbReference type="EMBL" id="JXTC01000102">
    <property type="protein sequence ID" value="PON88742.1"/>
    <property type="molecule type" value="Genomic_DNA"/>
</dbReference>
<dbReference type="InParanoid" id="A0A2P5ET60"/>
<evidence type="ECO:0000256" key="2">
    <source>
        <dbReference type="ARBA" id="ARBA00009937"/>
    </source>
</evidence>
<keyword evidence="6" id="KW-1185">Reference proteome</keyword>
<dbReference type="GO" id="GO:0010112">
    <property type="term" value="P:regulation of systemic acquired resistance"/>
    <property type="evidence" value="ECO:0007669"/>
    <property type="project" value="InterPro"/>
</dbReference>
<comment type="similarity">
    <text evidence="2">Belongs to the NPR1-interactor family.</text>
</comment>
<evidence type="ECO:0000313" key="5">
    <source>
        <dbReference type="EMBL" id="PON88742.1"/>
    </source>
</evidence>
<evidence type="ECO:0000256" key="3">
    <source>
        <dbReference type="ARBA" id="ARBA00023242"/>
    </source>
</evidence>
<protein>
    <submittedName>
        <fullName evidence="5">NIM1-interacting protein</fullName>
    </submittedName>
</protein>
<evidence type="ECO:0000313" key="6">
    <source>
        <dbReference type="Proteomes" id="UP000237000"/>
    </source>
</evidence>
<organism evidence="5 6">
    <name type="scientific">Trema orientale</name>
    <name type="common">Charcoal tree</name>
    <name type="synonym">Celtis orientalis</name>
    <dbReference type="NCBI Taxonomy" id="63057"/>
    <lineage>
        <taxon>Eukaryota</taxon>
        <taxon>Viridiplantae</taxon>
        <taxon>Streptophyta</taxon>
        <taxon>Embryophyta</taxon>
        <taxon>Tracheophyta</taxon>
        <taxon>Spermatophyta</taxon>
        <taxon>Magnoliopsida</taxon>
        <taxon>eudicotyledons</taxon>
        <taxon>Gunneridae</taxon>
        <taxon>Pentapetalae</taxon>
        <taxon>rosids</taxon>
        <taxon>fabids</taxon>
        <taxon>Rosales</taxon>
        <taxon>Cannabaceae</taxon>
        <taxon>Trema</taxon>
    </lineage>
</organism>
<dbReference type="InterPro" id="IPR031425">
    <property type="entry name" value="NPR1/NH1-interacting"/>
</dbReference>
<dbReference type="Pfam" id="PF15699">
    <property type="entry name" value="NPR1_interact"/>
    <property type="match status" value="1"/>
</dbReference>
<gene>
    <name evidence="5" type="ORF">TorRG33x02_154480</name>
</gene>
<dbReference type="OrthoDB" id="10409873at2759"/>
<feature type="compositionally biased region" description="Basic and acidic residues" evidence="4">
    <location>
        <begin position="85"/>
        <end position="119"/>
    </location>
</feature>
<accession>A0A2P5ET60</accession>
<sequence length="134" mass="15633">MKIEKFFSLIKSYREARNRLIMIRKHQISISSYDHHGYNDTNDDHDHDHESTLEEKKKKKRMRSSTKSTPVAEQSQPGCDFGSNTKEEIDHDDDKVQTDHQFIKKLEETPPDHHSKATKQDNTNGSDLNLNLTL</sequence>